<evidence type="ECO:0000313" key="3">
    <source>
        <dbReference type="Proteomes" id="UP001152622"/>
    </source>
</evidence>
<sequence length="81" mass="8668">MLLPWRLGAVAPCSVRDAVGAQREGQNSRAPEHRSPLSTLQPGAEQPRTPEGSKPLVSPRGDAALSPHCLLQRQSKHLGNV</sequence>
<dbReference type="Proteomes" id="UP001152622">
    <property type="component" value="Chromosome 12"/>
</dbReference>
<comment type="caution">
    <text evidence="2">The sequence shown here is derived from an EMBL/GenBank/DDBJ whole genome shotgun (WGS) entry which is preliminary data.</text>
</comment>
<dbReference type="AlphaFoldDB" id="A0A9Q1EV62"/>
<evidence type="ECO:0000256" key="1">
    <source>
        <dbReference type="SAM" id="MobiDB-lite"/>
    </source>
</evidence>
<accession>A0A9Q1EV62</accession>
<keyword evidence="3" id="KW-1185">Reference proteome</keyword>
<evidence type="ECO:0000313" key="2">
    <source>
        <dbReference type="EMBL" id="KAJ8345630.1"/>
    </source>
</evidence>
<name>A0A9Q1EV62_SYNKA</name>
<proteinExistence type="predicted"/>
<reference evidence="2" key="1">
    <citation type="journal article" date="2023" name="Science">
        <title>Genome structures resolve the early diversification of teleost fishes.</title>
        <authorList>
            <person name="Parey E."/>
            <person name="Louis A."/>
            <person name="Montfort J."/>
            <person name="Bouchez O."/>
            <person name="Roques C."/>
            <person name="Iampietro C."/>
            <person name="Lluch J."/>
            <person name="Castinel A."/>
            <person name="Donnadieu C."/>
            <person name="Desvignes T."/>
            <person name="Floi Bucao C."/>
            <person name="Jouanno E."/>
            <person name="Wen M."/>
            <person name="Mejri S."/>
            <person name="Dirks R."/>
            <person name="Jansen H."/>
            <person name="Henkel C."/>
            <person name="Chen W.J."/>
            <person name="Zahm M."/>
            <person name="Cabau C."/>
            <person name="Klopp C."/>
            <person name="Thompson A.W."/>
            <person name="Robinson-Rechavi M."/>
            <person name="Braasch I."/>
            <person name="Lecointre G."/>
            <person name="Bobe J."/>
            <person name="Postlethwait J.H."/>
            <person name="Berthelot C."/>
            <person name="Roest Crollius H."/>
            <person name="Guiguen Y."/>
        </authorList>
    </citation>
    <scope>NUCLEOTIDE SEQUENCE</scope>
    <source>
        <strain evidence="2">WJC10195</strain>
    </source>
</reference>
<feature type="region of interest" description="Disordered" evidence="1">
    <location>
        <begin position="17"/>
        <end position="81"/>
    </location>
</feature>
<organism evidence="2 3">
    <name type="scientific">Synaphobranchus kaupii</name>
    <name type="common">Kaup's arrowtooth eel</name>
    <dbReference type="NCBI Taxonomy" id="118154"/>
    <lineage>
        <taxon>Eukaryota</taxon>
        <taxon>Metazoa</taxon>
        <taxon>Chordata</taxon>
        <taxon>Craniata</taxon>
        <taxon>Vertebrata</taxon>
        <taxon>Euteleostomi</taxon>
        <taxon>Actinopterygii</taxon>
        <taxon>Neopterygii</taxon>
        <taxon>Teleostei</taxon>
        <taxon>Anguilliformes</taxon>
        <taxon>Synaphobranchidae</taxon>
        <taxon>Synaphobranchus</taxon>
    </lineage>
</organism>
<dbReference type="EMBL" id="JAINUF010000012">
    <property type="protein sequence ID" value="KAJ8345630.1"/>
    <property type="molecule type" value="Genomic_DNA"/>
</dbReference>
<protein>
    <submittedName>
        <fullName evidence="2">Uncharacterized protein</fullName>
    </submittedName>
</protein>
<gene>
    <name evidence="2" type="ORF">SKAU_G00298230</name>
</gene>